<sequence>EVKQFSKLTMGWCINCHKTTEVDMKNNDYYKNIHDQLSKKYGIEKVTVAQMGGQECGKCHY</sequence>
<reference evidence="1" key="1">
    <citation type="submission" date="2018-06" db="EMBL/GenBank/DDBJ databases">
        <authorList>
            <person name="Zhirakovskaya E."/>
        </authorList>
    </citation>
    <scope>NUCLEOTIDE SEQUENCE</scope>
</reference>
<protein>
    <submittedName>
        <fullName evidence="1">Molybdopterin oxidoreductase subunit, predicted chaperone protein HtpG</fullName>
    </submittedName>
</protein>
<name>A0A3B0TYE6_9ZZZZ</name>
<proteinExistence type="predicted"/>
<dbReference type="EMBL" id="UOER01000175">
    <property type="protein sequence ID" value="VAW23048.1"/>
    <property type="molecule type" value="Genomic_DNA"/>
</dbReference>
<gene>
    <name evidence="1" type="ORF">MNBD_BACTEROID04-1129</name>
</gene>
<dbReference type="SUPFAM" id="SSF48695">
    <property type="entry name" value="Multiheme cytochromes"/>
    <property type="match status" value="1"/>
</dbReference>
<accession>A0A3B0TYE6</accession>
<dbReference type="InterPro" id="IPR036280">
    <property type="entry name" value="Multihaem_cyt_sf"/>
</dbReference>
<organism evidence="1">
    <name type="scientific">hydrothermal vent metagenome</name>
    <dbReference type="NCBI Taxonomy" id="652676"/>
    <lineage>
        <taxon>unclassified sequences</taxon>
        <taxon>metagenomes</taxon>
        <taxon>ecological metagenomes</taxon>
    </lineage>
</organism>
<evidence type="ECO:0000313" key="1">
    <source>
        <dbReference type="EMBL" id="VAW23048.1"/>
    </source>
</evidence>
<feature type="non-terminal residue" evidence="1">
    <location>
        <position position="1"/>
    </location>
</feature>
<dbReference type="AlphaFoldDB" id="A0A3B0TYE6"/>